<dbReference type="PANTHER" id="PTHR11586">
    <property type="entry name" value="TRNA-AMINOACYLATION COFACTOR ARC1 FAMILY MEMBER"/>
    <property type="match status" value="1"/>
</dbReference>
<evidence type="ECO:0000256" key="1">
    <source>
        <dbReference type="ARBA" id="ARBA00022555"/>
    </source>
</evidence>
<dbReference type="NCBIfam" id="TIGR02222">
    <property type="entry name" value="chap_CsaA"/>
    <property type="match status" value="1"/>
</dbReference>
<dbReference type="NCBIfam" id="NF007495">
    <property type="entry name" value="PRK10089.1-4"/>
    <property type="match status" value="1"/>
</dbReference>
<dbReference type="GO" id="GO:0000049">
    <property type="term" value="F:tRNA binding"/>
    <property type="evidence" value="ECO:0007669"/>
    <property type="project" value="UniProtKB-UniRule"/>
</dbReference>
<dbReference type="Pfam" id="PF01588">
    <property type="entry name" value="tRNA_bind"/>
    <property type="match status" value="1"/>
</dbReference>
<evidence type="ECO:0000256" key="3">
    <source>
        <dbReference type="PROSITE-ProRule" id="PRU00209"/>
    </source>
</evidence>
<dbReference type="Gene3D" id="2.40.50.140">
    <property type="entry name" value="Nucleic acid-binding proteins"/>
    <property type="match status" value="1"/>
</dbReference>
<organism evidence="5 6">
    <name type="scientific">Planctopirus ephydatiae</name>
    <dbReference type="NCBI Taxonomy" id="2528019"/>
    <lineage>
        <taxon>Bacteria</taxon>
        <taxon>Pseudomonadati</taxon>
        <taxon>Planctomycetota</taxon>
        <taxon>Planctomycetia</taxon>
        <taxon>Planctomycetales</taxon>
        <taxon>Planctomycetaceae</taxon>
        <taxon>Planctopirus</taxon>
    </lineage>
</organism>
<dbReference type="SUPFAM" id="SSF50249">
    <property type="entry name" value="Nucleic acid-binding proteins"/>
    <property type="match status" value="1"/>
</dbReference>
<dbReference type="AlphaFoldDB" id="A0A518GM94"/>
<evidence type="ECO:0000313" key="6">
    <source>
        <dbReference type="Proteomes" id="UP000315349"/>
    </source>
</evidence>
<keyword evidence="2 3" id="KW-0694">RNA-binding</keyword>
<evidence type="ECO:0000313" key="5">
    <source>
        <dbReference type="EMBL" id="QDV29763.1"/>
    </source>
</evidence>
<dbReference type="PANTHER" id="PTHR11586:SF37">
    <property type="entry name" value="TRNA-BINDING DOMAIN-CONTAINING PROTEIN"/>
    <property type="match status" value="1"/>
</dbReference>
<dbReference type="InterPro" id="IPR012340">
    <property type="entry name" value="NA-bd_OB-fold"/>
</dbReference>
<dbReference type="InterPro" id="IPR051270">
    <property type="entry name" value="Tyrosine-tRNA_ligase_regulator"/>
</dbReference>
<proteinExistence type="predicted"/>
<accession>A0A518GM94</accession>
<dbReference type="NCBIfam" id="NF007493">
    <property type="entry name" value="PRK10089.1-2"/>
    <property type="match status" value="1"/>
</dbReference>
<dbReference type="CDD" id="cd02798">
    <property type="entry name" value="tRNA_bind_CsaA"/>
    <property type="match status" value="1"/>
</dbReference>
<dbReference type="Proteomes" id="UP000315349">
    <property type="component" value="Chromosome"/>
</dbReference>
<dbReference type="FunFam" id="2.40.50.140:FF:000165">
    <property type="entry name" value="Chaperone CsaA"/>
    <property type="match status" value="1"/>
</dbReference>
<reference evidence="5 6" key="1">
    <citation type="submission" date="2019-02" db="EMBL/GenBank/DDBJ databases">
        <title>Deep-cultivation of Planctomycetes and their phenomic and genomic characterization uncovers novel biology.</title>
        <authorList>
            <person name="Wiegand S."/>
            <person name="Jogler M."/>
            <person name="Boedeker C."/>
            <person name="Pinto D."/>
            <person name="Vollmers J."/>
            <person name="Rivas-Marin E."/>
            <person name="Kohn T."/>
            <person name="Peeters S.H."/>
            <person name="Heuer A."/>
            <person name="Rast P."/>
            <person name="Oberbeckmann S."/>
            <person name="Bunk B."/>
            <person name="Jeske O."/>
            <person name="Meyerdierks A."/>
            <person name="Storesund J.E."/>
            <person name="Kallscheuer N."/>
            <person name="Luecker S."/>
            <person name="Lage O.M."/>
            <person name="Pohl T."/>
            <person name="Merkel B.J."/>
            <person name="Hornburger P."/>
            <person name="Mueller R.-W."/>
            <person name="Bruemmer F."/>
            <person name="Labrenz M."/>
            <person name="Spormann A.M."/>
            <person name="Op den Camp H."/>
            <person name="Overmann J."/>
            <person name="Amann R."/>
            <person name="Jetten M.S.M."/>
            <person name="Mascher T."/>
            <person name="Medema M.H."/>
            <person name="Devos D.P."/>
            <person name="Kaster A.-K."/>
            <person name="Ovreas L."/>
            <person name="Rohde M."/>
            <person name="Galperin M.Y."/>
            <person name="Jogler C."/>
        </authorList>
    </citation>
    <scope>NUCLEOTIDE SEQUENCE [LARGE SCALE GENOMIC DNA]</scope>
    <source>
        <strain evidence="5 6">Spb1</strain>
    </source>
</reference>
<protein>
    <submittedName>
        <fullName evidence="5">tRNA-binding protein</fullName>
    </submittedName>
</protein>
<evidence type="ECO:0000259" key="4">
    <source>
        <dbReference type="PROSITE" id="PS50886"/>
    </source>
</evidence>
<name>A0A518GM94_9PLAN</name>
<dbReference type="KEGG" id="peh:Spb1_16800"/>
<feature type="domain" description="TRNA-binding" evidence="4">
    <location>
        <begin position="47"/>
        <end position="151"/>
    </location>
</feature>
<sequence>MRKPVEKLRTCDRIALSTNGVLIKTPAKRIIELNRPAMRQELITWEDFEQVELRVGTIVEVFDFPEARKPAYRLTIDFGETIGLKKSSAQITTRYEKEQLLGKQVIGVVNFPVKQIGPVRSECLVTGFYHPDGSVILAVPDQAVPNGSKLG</sequence>
<evidence type="ECO:0000256" key="2">
    <source>
        <dbReference type="ARBA" id="ARBA00022884"/>
    </source>
</evidence>
<keyword evidence="1 3" id="KW-0820">tRNA-binding</keyword>
<dbReference type="InterPro" id="IPR008231">
    <property type="entry name" value="CsaA"/>
</dbReference>
<dbReference type="InterPro" id="IPR002547">
    <property type="entry name" value="tRNA-bd_dom"/>
</dbReference>
<dbReference type="NCBIfam" id="NF007494">
    <property type="entry name" value="PRK10089.1-3"/>
    <property type="match status" value="1"/>
</dbReference>
<gene>
    <name evidence="5" type="ORF">Spb1_16800</name>
</gene>
<keyword evidence="6" id="KW-1185">Reference proteome</keyword>
<dbReference type="PROSITE" id="PS50886">
    <property type="entry name" value="TRBD"/>
    <property type="match status" value="1"/>
</dbReference>
<dbReference type="EMBL" id="CP036299">
    <property type="protein sequence ID" value="QDV29763.1"/>
    <property type="molecule type" value="Genomic_DNA"/>
</dbReference>